<dbReference type="CDD" id="cd14728">
    <property type="entry name" value="Ere-like"/>
    <property type="match status" value="1"/>
</dbReference>
<dbReference type="Pfam" id="PF05139">
    <property type="entry name" value="Erythro_esteras"/>
    <property type="match status" value="1"/>
</dbReference>
<dbReference type="Gene3D" id="1.20.1440.30">
    <property type="entry name" value="Biosynthetic Protein domain"/>
    <property type="match status" value="1"/>
</dbReference>
<dbReference type="Gene3D" id="3.40.1660.10">
    <property type="entry name" value="EreA-like (biosynthetic domain)"/>
    <property type="match status" value="1"/>
</dbReference>
<dbReference type="AlphaFoldDB" id="A0A6G4HRP8"/>
<dbReference type="GO" id="GO:0046677">
    <property type="term" value="P:response to antibiotic"/>
    <property type="evidence" value="ECO:0007669"/>
    <property type="project" value="InterPro"/>
</dbReference>
<dbReference type="InterPro" id="IPR052036">
    <property type="entry name" value="Hydrolase/PRTase-associated"/>
</dbReference>
<organism evidence="1">
    <name type="scientific">Clostridium botulinum</name>
    <dbReference type="NCBI Taxonomy" id="1491"/>
    <lineage>
        <taxon>Bacteria</taxon>
        <taxon>Bacillati</taxon>
        <taxon>Bacillota</taxon>
        <taxon>Clostridia</taxon>
        <taxon>Eubacteriales</taxon>
        <taxon>Clostridiaceae</taxon>
        <taxon>Clostridium</taxon>
    </lineage>
</organism>
<dbReference type="InterPro" id="IPR007815">
    <property type="entry name" value="Emycin_Estase"/>
</dbReference>
<reference evidence="1" key="1">
    <citation type="submission" date="2019-04" db="EMBL/GenBank/DDBJ databases">
        <title>Genome sequencing of Clostridium botulinum Groups I-IV and Clostridium butyricum.</title>
        <authorList>
            <person name="Brunt J."/>
            <person name="Van Vliet A.H.M."/>
            <person name="Stringer S.C."/>
            <person name="Carter A.T."/>
            <person name="Peck M.W."/>
        </authorList>
    </citation>
    <scope>NUCLEOTIDE SEQUENCE</scope>
    <source>
        <strain evidence="1">751/1</strain>
    </source>
</reference>
<sequence>MKKKFILFTVILIVAIIFVLFPFKGKTKQVENINEYAKEVQSIKVPDNTKIVGLGEATHGNVEFQNLKKEVFKALIKNNGCKVFAIEGDFGGCQKVNNYVLNGSGTAKKAVEEIGFGIYRTKEMVDLVQWIHDYNKKVNESDKIRFYGFDMQRYDNNKEGLFSYYEKVNPSLVDKYKNLLRNLNDKTVYNQQADKVKDGLKEIENLINDMKENKAKYIKLSSEKEYILVLQFAQSIKENATLRGADSNYSHVRDKYMANKIKWILEYEKGNMIFINGHNGHIDKSSAVGFYTSTYTSMGKYLTDEFGDAYYAIGTDFNKSTFSAVTRKDRDKTFTIKKSNSLVDQFINLPENEYFMDFKKAKTNPDLKKIIEEKQPMGNVGAEFNSWQKIFKKFYTLNMVPSKAYDGIIVVKKATATEKLKD</sequence>
<dbReference type="RefSeq" id="WP_061311941.1">
    <property type="nucleotide sequence ID" value="NZ_JACBCU010000001.1"/>
</dbReference>
<dbReference type="Gene3D" id="3.30.1870.10">
    <property type="entry name" value="EreA-like, domain 2"/>
    <property type="match status" value="1"/>
</dbReference>
<dbReference type="PANTHER" id="PTHR31299">
    <property type="entry name" value="ESTERASE, PUTATIVE (AFU_ORTHOLOGUE AFUA_1G05850)-RELATED"/>
    <property type="match status" value="1"/>
</dbReference>
<comment type="caution">
    <text evidence="1">The sequence shown here is derived from an EMBL/GenBank/DDBJ whole genome shotgun (WGS) entry which is preliminary data.</text>
</comment>
<dbReference type="SUPFAM" id="SSF159501">
    <property type="entry name" value="EreA/ChaN-like"/>
    <property type="match status" value="1"/>
</dbReference>
<gene>
    <name evidence="1" type="ORF">FDG29_07420</name>
</gene>
<accession>A0A6G4HRP8</accession>
<evidence type="ECO:0000313" key="1">
    <source>
        <dbReference type="EMBL" id="NFV15989.1"/>
    </source>
</evidence>
<name>A0A6G4HRP8_CLOBO</name>
<proteinExistence type="predicted"/>
<protein>
    <submittedName>
        <fullName evidence="1">Erythromycin esterase family protein</fullName>
    </submittedName>
</protein>
<dbReference type="PANTHER" id="PTHR31299:SF0">
    <property type="entry name" value="ESTERASE, PUTATIVE (AFU_ORTHOLOGUE AFUA_1G05850)-RELATED"/>
    <property type="match status" value="1"/>
</dbReference>
<dbReference type="EMBL" id="SXEU01000002">
    <property type="protein sequence ID" value="NFV15989.1"/>
    <property type="molecule type" value="Genomic_DNA"/>
</dbReference>